<dbReference type="Proteomes" id="UP000257109">
    <property type="component" value="Unassembled WGS sequence"/>
</dbReference>
<dbReference type="InterPro" id="IPR043502">
    <property type="entry name" value="DNA/RNA_pol_sf"/>
</dbReference>
<comment type="caution">
    <text evidence="1">The sequence shown here is derived from an EMBL/GenBank/DDBJ whole genome shotgun (WGS) entry which is preliminary data.</text>
</comment>
<sequence>MSHFPIGCRIDILAWRFGGTIMQYAAGIFISQKKYVLEILDRFQMKNCNFVSTPTEVGLKLVRDPEGRKVDNTLYKQIVGSLMYLTATRPDITHVNGEKTNLIGFTDCDYAGVQDNRKNTLGYVFMIGSGVVSWSSKKQPIVTLSTTKAEFVATTSCAYQAIWVRKILEELCFEQQGPTPIYCDSNSTIKLSKNPILHERMKHIDMKYHFLRNISNDGIINLIFCRSEDQVAVYGKEC</sequence>
<evidence type="ECO:0008006" key="3">
    <source>
        <dbReference type="Google" id="ProtNLM"/>
    </source>
</evidence>
<evidence type="ECO:0000313" key="1">
    <source>
        <dbReference type="EMBL" id="RDX79474.1"/>
    </source>
</evidence>
<keyword evidence="2" id="KW-1185">Reference proteome</keyword>
<reference evidence="1" key="1">
    <citation type="submission" date="2018-05" db="EMBL/GenBank/DDBJ databases">
        <title>Draft genome of Mucuna pruriens seed.</title>
        <authorList>
            <person name="Nnadi N.E."/>
            <person name="Vos R."/>
            <person name="Hasami M.H."/>
            <person name="Devisetty U.K."/>
            <person name="Aguiy J.C."/>
        </authorList>
    </citation>
    <scope>NUCLEOTIDE SEQUENCE [LARGE SCALE GENOMIC DNA]</scope>
    <source>
        <strain evidence="1">JCA_2017</strain>
    </source>
</reference>
<dbReference type="SUPFAM" id="SSF56672">
    <property type="entry name" value="DNA/RNA polymerases"/>
    <property type="match status" value="1"/>
</dbReference>
<name>A0A371FME4_MUCPR</name>
<accession>A0A371FME4</accession>
<organism evidence="1 2">
    <name type="scientific">Mucuna pruriens</name>
    <name type="common">Velvet bean</name>
    <name type="synonym">Dolichos pruriens</name>
    <dbReference type="NCBI Taxonomy" id="157652"/>
    <lineage>
        <taxon>Eukaryota</taxon>
        <taxon>Viridiplantae</taxon>
        <taxon>Streptophyta</taxon>
        <taxon>Embryophyta</taxon>
        <taxon>Tracheophyta</taxon>
        <taxon>Spermatophyta</taxon>
        <taxon>Magnoliopsida</taxon>
        <taxon>eudicotyledons</taxon>
        <taxon>Gunneridae</taxon>
        <taxon>Pentapetalae</taxon>
        <taxon>rosids</taxon>
        <taxon>fabids</taxon>
        <taxon>Fabales</taxon>
        <taxon>Fabaceae</taxon>
        <taxon>Papilionoideae</taxon>
        <taxon>50 kb inversion clade</taxon>
        <taxon>NPAAA clade</taxon>
        <taxon>indigoferoid/millettioid clade</taxon>
        <taxon>Phaseoleae</taxon>
        <taxon>Mucuna</taxon>
    </lineage>
</organism>
<protein>
    <recommendedName>
        <fullName evidence="3">Copia protein</fullName>
    </recommendedName>
</protein>
<dbReference type="PANTHER" id="PTHR11439">
    <property type="entry name" value="GAG-POL-RELATED RETROTRANSPOSON"/>
    <property type="match status" value="1"/>
</dbReference>
<gene>
    <name evidence="1" type="ORF">CR513_40102</name>
</gene>
<dbReference type="OrthoDB" id="1721964at2759"/>
<dbReference type="PANTHER" id="PTHR11439:SF517">
    <property type="entry name" value="CYSTEINE-RICH RLK (RECEPTOR-LIKE PROTEIN KINASE) 8"/>
    <property type="match status" value="1"/>
</dbReference>
<proteinExistence type="predicted"/>
<dbReference type="STRING" id="157652.A0A371FME4"/>
<feature type="non-terminal residue" evidence="1">
    <location>
        <position position="1"/>
    </location>
</feature>
<dbReference type="EMBL" id="QJKJ01008531">
    <property type="protein sequence ID" value="RDX79474.1"/>
    <property type="molecule type" value="Genomic_DNA"/>
</dbReference>
<evidence type="ECO:0000313" key="2">
    <source>
        <dbReference type="Proteomes" id="UP000257109"/>
    </source>
</evidence>
<dbReference type="AlphaFoldDB" id="A0A371FME4"/>
<dbReference type="CDD" id="cd09272">
    <property type="entry name" value="RNase_HI_RT_Ty1"/>
    <property type="match status" value="1"/>
</dbReference>